<dbReference type="InterPro" id="IPR012349">
    <property type="entry name" value="Split_barrel_FMN-bd"/>
</dbReference>
<evidence type="ECO:0000313" key="3">
    <source>
        <dbReference type="Proteomes" id="UP001240678"/>
    </source>
</evidence>
<proteinExistence type="predicted"/>
<accession>A0AAI9YU26</accession>
<comment type="caution">
    <text evidence="2">The sequence shown here is derived from an EMBL/GenBank/DDBJ whole genome shotgun (WGS) entry which is preliminary data.</text>
</comment>
<dbReference type="Pfam" id="PF12900">
    <property type="entry name" value="Pyridox_ox_2"/>
    <property type="match status" value="1"/>
</dbReference>
<dbReference type="SUPFAM" id="SSF50475">
    <property type="entry name" value="FMN-binding split barrel"/>
    <property type="match status" value="1"/>
</dbReference>
<gene>
    <name evidence="2" type="ORF">CCOS01_09310</name>
</gene>
<sequence>MPRTELEYPKEPYGTVKRYSPRASYALRTIHTIINTSPILHVSFNDPQSPFPTILPMLGQMGSFSRPSADEGDVLDLYLHGYVSSRLINISRQPSDASPTSTSTSSTSSTSSSLGLPVCIAASHLDGLVLALTPNAHSYNYRSAVLFGHATLVSDPAERLYAMQLITDGVVPGRWEASRVPPNKGELSSTSVLKVRIATGSAKIREGPPGDDRADKEDAEVTGRVWTGVVPVYQVLGEPVAGPYNEVAEVPGYLGEYVRETNAVAKEAAFEAARKVVVKKGGEDE</sequence>
<feature type="region of interest" description="Disordered" evidence="1">
    <location>
        <begin position="93"/>
        <end position="113"/>
    </location>
</feature>
<dbReference type="RefSeq" id="XP_060312169.1">
    <property type="nucleotide sequence ID" value="XM_060457469.1"/>
</dbReference>
<dbReference type="InterPro" id="IPR024747">
    <property type="entry name" value="Pyridox_Oxase-rel"/>
</dbReference>
<name>A0AAI9YU26_9PEZI</name>
<dbReference type="PANTHER" id="PTHR34071">
    <property type="entry name" value="5-NITROIMIDAZOLE ANTIBIOTICS RESISTANCE PROTEIN, NIMA-FAMILY-RELATED PROTEIN-RELATED"/>
    <property type="match status" value="1"/>
</dbReference>
<evidence type="ECO:0000256" key="1">
    <source>
        <dbReference type="SAM" id="MobiDB-lite"/>
    </source>
</evidence>
<evidence type="ECO:0000313" key="2">
    <source>
        <dbReference type="EMBL" id="KAK1524223.1"/>
    </source>
</evidence>
<dbReference type="AlphaFoldDB" id="A0AAI9YU26"/>
<protein>
    <submittedName>
        <fullName evidence="2">Flavin-nucleotide-binding protein</fullName>
    </submittedName>
</protein>
<dbReference type="GeneID" id="85341016"/>
<dbReference type="PANTHER" id="PTHR34071:SF2">
    <property type="entry name" value="FLAVIN-NUCLEOTIDE-BINDING PROTEIN"/>
    <property type="match status" value="1"/>
</dbReference>
<organism evidence="2 3">
    <name type="scientific">Colletotrichum costaricense</name>
    <dbReference type="NCBI Taxonomy" id="1209916"/>
    <lineage>
        <taxon>Eukaryota</taxon>
        <taxon>Fungi</taxon>
        <taxon>Dikarya</taxon>
        <taxon>Ascomycota</taxon>
        <taxon>Pezizomycotina</taxon>
        <taxon>Sordariomycetes</taxon>
        <taxon>Hypocreomycetidae</taxon>
        <taxon>Glomerellales</taxon>
        <taxon>Glomerellaceae</taxon>
        <taxon>Colletotrichum</taxon>
        <taxon>Colletotrichum acutatum species complex</taxon>
    </lineage>
</organism>
<dbReference type="Gene3D" id="2.30.110.10">
    <property type="entry name" value="Electron Transport, Fmn-binding Protein, Chain A"/>
    <property type="match status" value="1"/>
</dbReference>
<keyword evidence="3" id="KW-1185">Reference proteome</keyword>
<feature type="compositionally biased region" description="Low complexity" evidence="1">
    <location>
        <begin position="100"/>
        <end position="113"/>
    </location>
</feature>
<reference evidence="2 3" key="1">
    <citation type="submission" date="2016-10" db="EMBL/GenBank/DDBJ databases">
        <title>The genome sequence of Colletotrichum fioriniae PJ7.</title>
        <authorList>
            <person name="Baroncelli R."/>
        </authorList>
    </citation>
    <scope>NUCLEOTIDE SEQUENCE [LARGE SCALE GENOMIC DNA]</scope>
    <source>
        <strain evidence="2 3">IMI 309622</strain>
    </source>
</reference>
<dbReference type="Proteomes" id="UP001240678">
    <property type="component" value="Unassembled WGS sequence"/>
</dbReference>
<dbReference type="EMBL" id="MOOE01000009">
    <property type="protein sequence ID" value="KAK1524223.1"/>
    <property type="molecule type" value="Genomic_DNA"/>
</dbReference>